<reference evidence="2" key="2">
    <citation type="submission" date="2025-08" db="UniProtKB">
        <authorList>
            <consortium name="RefSeq"/>
        </authorList>
    </citation>
    <scope>IDENTIFICATION</scope>
    <source>
        <tissue evidence="2">Leaf</tissue>
    </source>
</reference>
<reference evidence="1" key="1">
    <citation type="journal article" date="2014" name="Nat. Commun.">
        <title>The tobacco genome sequence and its comparison with those of tomato and potato.</title>
        <authorList>
            <person name="Sierro N."/>
            <person name="Battey J.N."/>
            <person name="Ouadi S."/>
            <person name="Bakaher N."/>
            <person name="Bovet L."/>
            <person name="Willig A."/>
            <person name="Goepfert S."/>
            <person name="Peitsch M.C."/>
            <person name="Ivanov N.V."/>
        </authorList>
    </citation>
    <scope>NUCLEOTIDE SEQUENCE [LARGE SCALE GENOMIC DNA]</scope>
</reference>
<proteinExistence type="predicted"/>
<dbReference type="RefSeq" id="XP_075075442.1">
    <property type="nucleotide sequence ID" value="XM_075219341.1"/>
</dbReference>
<sequence length="185" mass="20610">MGDTPTDTPVNPGIIGAGATGTSRSSVGTQACNEFGVDLPHNYPLYLGPSDTSGAQLISFQLTGTANYTLWNRSMRIALRGRNKLGLLFGGVVYGSDAHAVWEDLREKFNKIDGSRSFNLHMEIATLYQGTSSVSEYYTKLKDLWDEFEALIPAPCDCEKSRDYVNHMKRQKLYQFLMGLNESYF</sequence>
<keyword evidence="1" id="KW-1185">Reference proteome</keyword>
<accession>A0AC58RRU5</accession>
<name>A0AC58RRU5_TOBAC</name>
<evidence type="ECO:0000313" key="2">
    <source>
        <dbReference type="RefSeq" id="XP_075075442.1"/>
    </source>
</evidence>
<gene>
    <name evidence="2" type="primary">LOC142162726</name>
</gene>
<evidence type="ECO:0000313" key="1">
    <source>
        <dbReference type="Proteomes" id="UP000790787"/>
    </source>
</evidence>
<organism evidence="1 2">
    <name type="scientific">Nicotiana tabacum</name>
    <name type="common">Common tobacco</name>
    <dbReference type="NCBI Taxonomy" id="4097"/>
    <lineage>
        <taxon>Eukaryota</taxon>
        <taxon>Viridiplantae</taxon>
        <taxon>Streptophyta</taxon>
        <taxon>Embryophyta</taxon>
        <taxon>Tracheophyta</taxon>
        <taxon>Spermatophyta</taxon>
        <taxon>Magnoliopsida</taxon>
        <taxon>eudicotyledons</taxon>
        <taxon>Gunneridae</taxon>
        <taxon>Pentapetalae</taxon>
        <taxon>asterids</taxon>
        <taxon>lamiids</taxon>
        <taxon>Solanales</taxon>
        <taxon>Solanaceae</taxon>
        <taxon>Nicotianoideae</taxon>
        <taxon>Nicotianeae</taxon>
        <taxon>Nicotiana</taxon>
    </lineage>
</organism>
<protein>
    <submittedName>
        <fullName evidence="2">Uncharacterized protein LOC142162726</fullName>
    </submittedName>
</protein>
<dbReference type="Proteomes" id="UP000790787">
    <property type="component" value="Chromosome 1"/>
</dbReference>